<keyword evidence="4 7" id="KW-0472">Membrane</keyword>
<sequence length="254" mass="26629">MKEAPMRIRLTAIAAPLLLGASLAACSTVTEAVRGPELAPVGYPAALVPREQNVLPLASAREPLPHPASANSLWRAGARAFFVDQRAGRVGDILTVQIDIDDSAKTINSTTSSRSSGTTMGFPHLLGLESSLGRILPGEFDPANAVDVGSKTSNTGAGAVNRAEKISLTIAAVVTGVLPNGNMTIQGTQEVRTNTDIRQLTVAGIVRPEDISASNTIRHTQIAEARISYGGRGDISRVQKTPAGQSLIERFSPF</sequence>
<accession>B4RGW1</accession>
<keyword evidence="9" id="KW-0282">Flagellum</keyword>
<evidence type="ECO:0000256" key="8">
    <source>
        <dbReference type="SAM" id="SignalP"/>
    </source>
</evidence>
<protein>
    <recommendedName>
        <fullName evidence="7">Flagellar L-ring protein</fullName>
    </recommendedName>
    <alternativeName>
        <fullName evidence="7">Basal body L-ring protein</fullName>
    </alternativeName>
</protein>
<dbReference type="EMBL" id="CP000747">
    <property type="protein sequence ID" value="ACG77327.1"/>
    <property type="molecule type" value="Genomic_DNA"/>
</dbReference>
<evidence type="ECO:0000256" key="5">
    <source>
        <dbReference type="ARBA" id="ARBA00023143"/>
    </source>
</evidence>
<dbReference type="InterPro" id="IPR000527">
    <property type="entry name" value="Flag_Lring"/>
</dbReference>
<keyword evidence="5 7" id="KW-0975">Bacterial flagellum</keyword>
<dbReference type="AlphaFoldDB" id="B4RGW1"/>
<evidence type="ECO:0000256" key="7">
    <source>
        <dbReference type="HAMAP-Rule" id="MF_00415"/>
    </source>
</evidence>
<reference evidence="9 10" key="1">
    <citation type="journal article" date="2008" name="BMC Genomics">
        <title>Complete genome of Phenylobacterium zucineum - a novel facultative intracellular bacterium isolated from human erythroleukemia cell line K562.</title>
        <authorList>
            <person name="Luo Y."/>
            <person name="Xu X."/>
            <person name="Ding Z."/>
            <person name="Liu Z."/>
            <person name="Zhang B."/>
            <person name="Yan Z."/>
            <person name="Sun J."/>
            <person name="Hu S."/>
            <person name="Hu X."/>
        </authorList>
    </citation>
    <scope>NUCLEOTIDE SEQUENCE [LARGE SCALE GENOMIC DNA]</scope>
    <source>
        <strain evidence="9 10">HLK1</strain>
    </source>
</reference>
<keyword evidence="9" id="KW-0966">Cell projection</keyword>
<comment type="function">
    <text evidence="1 7">Assembles around the rod to form the L-ring and probably protects the motor/basal body from shearing forces during rotation.</text>
</comment>
<evidence type="ECO:0000313" key="9">
    <source>
        <dbReference type="EMBL" id="ACG77327.1"/>
    </source>
</evidence>
<dbReference type="eggNOG" id="COG2063">
    <property type="taxonomic scope" value="Bacteria"/>
</dbReference>
<evidence type="ECO:0000256" key="3">
    <source>
        <dbReference type="ARBA" id="ARBA00022729"/>
    </source>
</evidence>
<dbReference type="PRINTS" id="PR01008">
    <property type="entry name" value="FLGLRINGFLGH"/>
</dbReference>
<dbReference type="KEGG" id="pzu:PHZ_c0913"/>
<organism evidence="9 10">
    <name type="scientific">Phenylobacterium zucineum (strain HLK1)</name>
    <dbReference type="NCBI Taxonomy" id="450851"/>
    <lineage>
        <taxon>Bacteria</taxon>
        <taxon>Pseudomonadati</taxon>
        <taxon>Pseudomonadota</taxon>
        <taxon>Alphaproteobacteria</taxon>
        <taxon>Caulobacterales</taxon>
        <taxon>Caulobacteraceae</taxon>
        <taxon>Phenylobacterium</taxon>
    </lineage>
</organism>
<dbReference type="Proteomes" id="UP000001868">
    <property type="component" value="Chromosome"/>
</dbReference>
<comment type="similarity">
    <text evidence="2 7">Belongs to the FlgH family.</text>
</comment>
<dbReference type="NCBIfam" id="NF001305">
    <property type="entry name" value="PRK00249.1-5"/>
    <property type="match status" value="1"/>
</dbReference>
<dbReference type="HAMAP" id="MF_00415">
    <property type="entry name" value="FlgH"/>
    <property type="match status" value="1"/>
</dbReference>
<keyword evidence="6 7" id="KW-0998">Cell outer membrane</keyword>
<dbReference type="PANTHER" id="PTHR34933">
    <property type="entry name" value="FLAGELLAR L-RING PROTEIN"/>
    <property type="match status" value="1"/>
</dbReference>
<dbReference type="PANTHER" id="PTHR34933:SF1">
    <property type="entry name" value="FLAGELLAR L-RING PROTEIN"/>
    <property type="match status" value="1"/>
</dbReference>
<comment type="subunit">
    <text evidence="7">The basal body constitutes a major portion of the flagellar organelle and consists of four rings (L,P,S, and M) mounted on a central rod.</text>
</comment>
<keyword evidence="3 7" id="KW-0732">Signal</keyword>
<dbReference type="STRING" id="450851.PHZ_c0913"/>
<dbReference type="PROSITE" id="PS51257">
    <property type="entry name" value="PROKAR_LIPOPROTEIN"/>
    <property type="match status" value="1"/>
</dbReference>
<dbReference type="Pfam" id="PF02107">
    <property type="entry name" value="FlgH"/>
    <property type="match status" value="1"/>
</dbReference>
<dbReference type="GO" id="GO:0009279">
    <property type="term" value="C:cell outer membrane"/>
    <property type="evidence" value="ECO:0007669"/>
    <property type="project" value="UniProtKB-SubCell"/>
</dbReference>
<keyword evidence="7" id="KW-0449">Lipoprotein</keyword>
<feature type="chain" id="PRO_5008949197" description="Flagellar L-ring protein" evidence="8">
    <location>
        <begin position="28"/>
        <end position="254"/>
    </location>
</feature>
<evidence type="ECO:0000256" key="6">
    <source>
        <dbReference type="ARBA" id="ARBA00023237"/>
    </source>
</evidence>
<comment type="subcellular location">
    <subcellularLocation>
        <location evidence="7">Cell outer membrane</location>
        <topology evidence="7">Lipid-anchor</topology>
    </subcellularLocation>
    <subcellularLocation>
        <location evidence="7">Bacterial flagellum basal body</location>
    </subcellularLocation>
</comment>
<feature type="signal peptide" evidence="8">
    <location>
        <begin position="1"/>
        <end position="27"/>
    </location>
</feature>
<dbReference type="GO" id="GO:0071973">
    <property type="term" value="P:bacterial-type flagellum-dependent cell motility"/>
    <property type="evidence" value="ECO:0007669"/>
    <property type="project" value="InterPro"/>
</dbReference>
<keyword evidence="10" id="KW-1185">Reference proteome</keyword>
<dbReference type="GO" id="GO:0009427">
    <property type="term" value="C:bacterial-type flagellum basal body, distal rod, L ring"/>
    <property type="evidence" value="ECO:0007669"/>
    <property type="project" value="InterPro"/>
</dbReference>
<evidence type="ECO:0000313" key="10">
    <source>
        <dbReference type="Proteomes" id="UP000001868"/>
    </source>
</evidence>
<evidence type="ECO:0000256" key="2">
    <source>
        <dbReference type="ARBA" id="ARBA00006929"/>
    </source>
</evidence>
<proteinExistence type="inferred from homology"/>
<evidence type="ECO:0000256" key="1">
    <source>
        <dbReference type="ARBA" id="ARBA00002591"/>
    </source>
</evidence>
<name>B4RGW1_PHEZH</name>
<evidence type="ECO:0000256" key="4">
    <source>
        <dbReference type="ARBA" id="ARBA00023136"/>
    </source>
</evidence>
<keyword evidence="9" id="KW-0969">Cilium</keyword>
<dbReference type="GO" id="GO:0003774">
    <property type="term" value="F:cytoskeletal motor activity"/>
    <property type="evidence" value="ECO:0007669"/>
    <property type="project" value="InterPro"/>
</dbReference>
<dbReference type="HOGENOM" id="CLU_069313_1_2_5"/>
<gene>
    <name evidence="7 9" type="primary">flgH</name>
    <name evidence="9" type="ordered locus">PHZ_c0913</name>
</gene>